<accession>A0A4Q5J7X6</accession>
<organism evidence="3 4">
    <name type="scientific">Nocardioides iriomotensis</name>
    <dbReference type="NCBI Taxonomy" id="715784"/>
    <lineage>
        <taxon>Bacteria</taxon>
        <taxon>Bacillati</taxon>
        <taxon>Actinomycetota</taxon>
        <taxon>Actinomycetes</taxon>
        <taxon>Propionibacteriales</taxon>
        <taxon>Nocardioidaceae</taxon>
        <taxon>Nocardioides</taxon>
    </lineage>
</organism>
<proteinExistence type="predicted"/>
<dbReference type="RefSeq" id="WP_129985235.1">
    <property type="nucleotide sequence ID" value="NZ_SDPU01000009.1"/>
</dbReference>
<evidence type="ECO:0000313" key="3">
    <source>
        <dbReference type="EMBL" id="RYU14812.1"/>
    </source>
</evidence>
<reference evidence="3 4" key="1">
    <citation type="submission" date="2019-01" db="EMBL/GenBank/DDBJ databases">
        <title>Nocardioides guangzhouensis sp. nov., an actinobacterium isolated from soil.</title>
        <authorList>
            <person name="Fu Y."/>
            <person name="Cai Y."/>
            <person name="Lin Z."/>
            <person name="Chen P."/>
        </authorList>
    </citation>
    <scope>NUCLEOTIDE SEQUENCE [LARGE SCALE GENOMIC DNA]</scope>
    <source>
        <strain evidence="3 4">NBRC 105384</strain>
    </source>
</reference>
<name>A0A4Q5J7X6_9ACTN</name>
<comment type="caution">
    <text evidence="3">The sequence shown here is derived from an EMBL/GenBank/DDBJ whole genome shotgun (WGS) entry which is preliminary data.</text>
</comment>
<keyword evidence="2" id="KW-0472">Membrane</keyword>
<dbReference type="AlphaFoldDB" id="A0A4Q5J7X6"/>
<keyword evidence="4" id="KW-1185">Reference proteome</keyword>
<dbReference type="EMBL" id="SDPU01000009">
    <property type="protein sequence ID" value="RYU14812.1"/>
    <property type="molecule type" value="Genomic_DNA"/>
</dbReference>
<evidence type="ECO:0000256" key="2">
    <source>
        <dbReference type="SAM" id="Phobius"/>
    </source>
</evidence>
<evidence type="ECO:0000313" key="4">
    <source>
        <dbReference type="Proteomes" id="UP000291189"/>
    </source>
</evidence>
<gene>
    <name evidence="3" type="ORF">ETU37_02145</name>
</gene>
<keyword evidence="2" id="KW-1133">Transmembrane helix</keyword>
<sequence>MTELDPTDFSELLNRSFGAEPPPADPAADLRRGRRRLLRHRTSTSLTAVAAIAVIAGGTTMLPTLGVNRTVGPAADGESVTRPVSAEETVATCLRKENVLHVEGDDYMTEAASLRLMGREPRLMSSSSDADRTVATLLSADGKYWGSCQFRNQPHANVKNMMNVFSTKVAFPTATVAGVEAYQPDSASDPRLVATADPPVPQLEVDCPASEPEETPARYAEHAACPEFTMYWNDRRPANVAAVRIIAPDGVSSWADVTHGYLSWTYRSKMTPEVAADLAHGEVPGAQRVVFYDRLGKVLVDDRYPGQLPQDGDLSIANFPSLAWWLKD</sequence>
<dbReference type="Proteomes" id="UP000291189">
    <property type="component" value="Unassembled WGS sequence"/>
</dbReference>
<feature type="transmembrane region" description="Helical" evidence="2">
    <location>
        <begin position="44"/>
        <end position="65"/>
    </location>
</feature>
<keyword evidence="2" id="KW-0812">Transmembrane</keyword>
<feature type="region of interest" description="Disordered" evidence="1">
    <location>
        <begin position="1"/>
        <end position="28"/>
    </location>
</feature>
<protein>
    <submittedName>
        <fullName evidence="3">Uncharacterized protein</fullName>
    </submittedName>
</protein>
<evidence type="ECO:0000256" key="1">
    <source>
        <dbReference type="SAM" id="MobiDB-lite"/>
    </source>
</evidence>